<name>A0A4Z2EC47_9TELE</name>
<evidence type="ECO:0000256" key="1">
    <source>
        <dbReference type="SAM" id="MobiDB-lite"/>
    </source>
</evidence>
<protein>
    <submittedName>
        <fullName evidence="2">Uncharacterized protein</fullName>
    </submittedName>
</protein>
<evidence type="ECO:0000313" key="2">
    <source>
        <dbReference type="EMBL" id="TNN26311.1"/>
    </source>
</evidence>
<comment type="caution">
    <text evidence="2">The sequence shown here is derived from an EMBL/GenBank/DDBJ whole genome shotgun (WGS) entry which is preliminary data.</text>
</comment>
<proteinExistence type="predicted"/>
<dbReference type="AlphaFoldDB" id="A0A4Z2EC47"/>
<organism evidence="2 3">
    <name type="scientific">Liparis tanakae</name>
    <name type="common">Tanaka's snailfish</name>
    <dbReference type="NCBI Taxonomy" id="230148"/>
    <lineage>
        <taxon>Eukaryota</taxon>
        <taxon>Metazoa</taxon>
        <taxon>Chordata</taxon>
        <taxon>Craniata</taxon>
        <taxon>Vertebrata</taxon>
        <taxon>Euteleostomi</taxon>
        <taxon>Actinopterygii</taxon>
        <taxon>Neopterygii</taxon>
        <taxon>Teleostei</taxon>
        <taxon>Neoteleostei</taxon>
        <taxon>Acanthomorphata</taxon>
        <taxon>Eupercaria</taxon>
        <taxon>Perciformes</taxon>
        <taxon>Cottioidei</taxon>
        <taxon>Cottales</taxon>
        <taxon>Liparidae</taxon>
        <taxon>Liparis</taxon>
    </lineage>
</organism>
<dbReference type="Proteomes" id="UP000314294">
    <property type="component" value="Unassembled WGS sequence"/>
</dbReference>
<accession>A0A4Z2EC47</accession>
<gene>
    <name evidence="2" type="ORF">EYF80_063552</name>
</gene>
<sequence length="171" mass="18631">MFHFSGKRLIKASRSVNDGVDSWNSSCSSTAGGGGIRILALPKVTDDPSVSNERLPDSRSVSSASRAPLFFSETPPNREHLLYTTFVASPRDFDSGGDRIIRYRQPGRTFPSVASEENLALKQEESSSPSSIPPSLHPPSLHLTLHPLTEEQSHPLACIAWPGLWARPAKL</sequence>
<evidence type="ECO:0000313" key="3">
    <source>
        <dbReference type="Proteomes" id="UP000314294"/>
    </source>
</evidence>
<keyword evidence="3" id="KW-1185">Reference proteome</keyword>
<reference evidence="2 3" key="1">
    <citation type="submission" date="2019-03" db="EMBL/GenBank/DDBJ databases">
        <title>First draft genome of Liparis tanakae, snailfish: a comprehensive survey of snailfish specific genes.</title>
        <authorList>
            <person name="Kim W."/>
            <person name="Song I."/>
            <person name="Jeong J.-H."/>
            <person name="Kim D."/>
            <person name="Kim S."/>
            <person name="Ryu S."/>
            <person name="Song J.Y."/>
            <person name="Lee S.K."/>
        </authorList>
    </citation>
    <scope>NUCLEOTIDE SEQUENCE [LARGE SCALE GENOMIC DNA]</scope>
    <source>
        <tissue evidence="2">Muscle</tissue>
    </source>
</reference>
<feature type="region of interest" description="Disordered" evidence="1">
    <location>
        <begin position="46"/>
        <end position="74"/>
    </location>
</feature>
<dbReference type="EMBL" id="SRLO01010497">
    <property type="protein sequence ID" value="TNN26311.1"/>
    <property type="molecule type" value="Genomic_DNA"/>
</dbReference>